<dbReference type="Proteomes" id="UP000596247">
    <property type="component" value="Chromosome"/>
</dbReference>
<evidence type="ECO:0000313" key="2">
    <source>
        <dbReference type="Proteomes" id="UP000596247"/>
    </source>
</evidence>
<gene>
    <name evidence="1" type="ORF">LLCLJKAH_00277</name>
</gene>
<keyword evidence="2" id="KW-1185">Reference proteome</keyword>
<accession>A0A7R8R607</accession>
<organism evidence="1 2">
    <name type="scientific">Klebsiella phage vB_KvM-Eowyn</name>
    <dbReference type="NCBI Taxonomy" id="2762819"/>
    <lineage>
        <taxon>Viruses</taxon>
        <taxon>Duplodnaviria</taxon>
        <taxon>Heunggongvirae</taxon>
        <taxon>Uroviricota</taxon>
        <taxon>Caudoviricetes</taxon>
        <taxon>Chimalliviridae</taxon>
        <taxon>Eowynvirus</taxon>
        <taxon>Eowynvirus eowyn</taxon>
    </lineage>
</organism>
<dbReference type="EMBL" id="LR881104">
    <property type="protein sequence ID" value="CAD5236266.1"/>
    <property type="molecule type" value="Genomic_DNA"/>
</dbReference>
<proteinExistence type="predicted"/>
<protein>
    <submittedName>
        <fullName evidence="1">Uncharacterized protein</fullName>
    </submittedName>
</protein>
<name>A0A7R8R607_9CAUD</name>
<sequence length="117" mass="13356">MSFKLKQAEVNAQKITDISPTFSGHDITLEDGSTYYAHSVPDDIGPGDYFIPLENVVYDGYDSDFVLMEKRQFESMFVEKQTKTICRRCGYDISPVSDINSRCRCHPSKVQPFTIDE</sequence>
<evidence type="ECO:0000313" key="1">
    <source>
        <dbReference type="EMBL" id="CAD5236266.1"/>
    </source>
</evidence>
<reference evidence="1 2" key="1">
    <citation type="submission" date="2020-09" db="EMBL/GenBank/DDBJ databases">
        <authorList>
            <person name="Jameson E."/>
        </authorList>
    </citation>
    <scope>NUCLEOTIDE SEQUENCE [LARGE SCALE GENOMIC DNA]</scope>
</reference>